<sequence length="156" mass="15481">MDPKPEARSFGLKVALSIGGLAVGLALVLVFLKLARVERSPASVSARQPVASAAPTAQAPQATQAVTSDAKPPTDQPKEVPPLDPIGTGKSIVPIGGKIPAVPPPSIPPVATTKLPSAAPPAVVAPAPSQLVIGLVRGIAAPDLESRARALAAALG</sequence>
<feature type="transmembrane region" description="Helical" evidence="2">
    <location>
        <begin position="12"/>
        <end position="32"/>
    </location>
</feature>
<feature type="region of interest" description="Disordered" evidence="1">
    <location>
        <begin position="43"/>
        <end position="89"/>
    </location>
</feature>
<evidence type="ECO:0000256" key="1">
    <source>
        <dbReference type="SAM" id="MobiDB-lite"/>
    </source>
</evidence>
<organism evidence="3 4">
    <name type="scientific">Fimbriimonas ginsengisoli</name>
    <dbReference type="NCBI Taxonomy" id="1005039"/>
    <lineage>
        <taxon>Bacteria</taxon>
        <taxon>Bacillati</taxon>
        <taxon>Armatimonadota</taxon>
        <taxon>Fimbriimonadia</taxon>
        <taxon>Fimbriimonadales</taxon>
        <taxon>Fimbriimonadaceae</taxon>
        <taxon>Fimbriimonas</taxon>
    </lineage>
</organism>
<dbReference type="Proteomes" id="UP000727962">
    <property type="component" value="Unassembled WGS sequence"/>
</dbReference>
<comment type="caution">
    <text evidence="3">The sequence shown here is derived from an EMBL/GenBank/DDBJ whole genome shotgun (WGS) entry which is preliminary data.</text>
</comment>
<dbReference type="AlphaFoldDB" id="A0A931LW94"/>
<dbReference type="EMBL" id="JACOSL010000019">
    <property type="protein sequence ID" value="MBI1756025.1"/>
    <property type="molecule type" value="Genomic_DNA"/>
</dbReference>
<keyword evidence="2" id="KW-0472">Membrane</keyword>
<evidence type="ECO:0000313" key="3">
    <source>
        <dbReference type="EMBL" id="MBI1756025.1"/>
    </source>
</evidence>
<proteinExistence type="predicted"/>
<evidence type="ECO:0000313" key="4">
    <source>
        <dbReference type="Proteomes" id="UP000727962"/>
    </source>
</evidence>
<feature type="compositionally biased region" description="Low complexity" evidence="1">
    <location>
        <begin position="48"/>
        <end position="68"/>
    </location>
</feature>
<gene>
    <name evidence="3" type="ORF">HYR64_02845</name>
</gene>
<evidence type="ECO:0000256" key="2">
    <source>
        <dbReference type="SAM" id="Phobius"/>
    </source>
</evidence>
<keyword evidence="2" id="KW-0812">Transmembrane</keyword>
<keyword evidence="2" id="KW-1133">Transmembrane helix</keyword>
<reference evidence="3" key="1">
    <citation type="submission" date="2020-07" db="EMBL/GenBank/DDBJ databases">
        <title>Huge and variable diversity of episymbiotic CPR bacteria and DPANN archaea in groundwater ecosystems.</title>
        <authorList>
            <person name="He C.Y."/>
            <person name="Keren R."/>
            <person name="Whittaker M."/>
            <person name="Farag I.F."/>
            <person name="Doudna J."/>
            <person name="Cate J.H.D."/>
            <person name="Banfield J.F."/>
        </authorList>
    </citation>
    <scope>NUCLEOTIDE SEQUENCE</scope>
    <source>
        <strain evidence="3">NC_groundwater_17_Pr7_B-0.1um_64_12</strain>
    </source>
</reference>
<protein>
    <submittedName>
        <fullName evidence="3">Uncharacterized protein</fullName>
    </submittedName>
</protein>
<name>A0A931LW94_FIMGI</name>
<accession>A0A931LW94</accession>